<evidence type="ECO:0000313" key="12">
    <source>
        <dbReference type="Proteomes" id="UP000030008"/>
    </source>
</evidence>
<organism evidence="11 12">
    <name type="scientific">Clostridium innocuum</name>
    <dbReference type="NCBI Taxonomy" id="1522"/>
    <lineage>
        <taxon>Bacteria</taxon>
        <taxon>Bacillati</taxon>
        <taxon>Bacillota</taxon>
        <taxon>Clostridia</taxon>
        <taxon>Eubacteriales</taxon>
        <taxon>Clostridiaceae</taxon>
        <taxon>Clostridium</taxon>
    </lineage>
</organism>
<evidence type="ECO:0000256" key="1">
    <source>
        <dbReference type="ARBA" id="ARBA00002841"/>
    </source>
</evidence>
<keyword evidence="7" id="KW-0564">Palmitate</keyword>
<dbReference type="PANTHER" id="PTHR30570:SF1">
    <property type="entry name" value="PHOSPHATE-BINDING PROTEIN PSTS"/>
    <property type="match status" value="1"/>
</dbReference>
<feature type="transmembrane region" description="Helical" evidence="9">
    <location>
        <begin position="36"/>
        <end position="53"/>
    </location>
</feature>
<accession>A0A099I8G2</accession>
<evidence type="ECO:0000256" key="2">
    <source>
        <dbReference type="ARBA" id="ARBA00004193"/>
    </source>
</evidence>
<gene>
    <name evidence="11" type="ORF">CIAN88_05350</name>
</gene>
<comment type="function">
    <text evidence="1">Part of the ABC transporter complex PstSACB involved in phosphate import.</text>
</comment>
<dbReference type="PANTHER" id="PTHR30570">
    <property type="entry name" value="PERIPLASMIC PHOSPHATE BINDING COMPONENT OF PHOSPHATE ABC TRANSPORTER"/>
    <property type="match status" value="1"/>
</dbReference>
<evidence type="ECO:0000256" key="6">
    <source>
        <dbReference type="ARBA" id="ARBA00022729"/>
    </source>
</evidence>
<proteinExistence type="inferred from homology"/>
<dbReference type="Pfam" id="PF12849">
    <property type="entry name" value="PBP_like_2"/>
    <property type="match status" value="1"/>
</dbReference>
<dbReference type="EMBL" id="JQIF01000023">
    <property type="protein sequence ID" value="KGJ53975.1"/>
    <property type="molecule type" value="Genomic_DNA"/>
</dbReference>
<comment type="subunit">
    <text evidence="4">The complex is composed of two ATP-binding proteins (PstB), two transmembrane proteins (PstC and PstA) and a solute-binding protein (PstS).</text>
</comment>
<dbReference type="GO" id="GO:0005886">
    <property type="term" value="C:plasma membrane"/>
    <property type="evidence" value="ECO:0007669"/>
    <property type="project" value="UniProtKB-SubCell"/>
</dbReference>
<name>A0A099I8G2_CLOIN</name>
<comment type="subcellular location">
    <subcellularLocation>
        <location evidence="2">Cell membrane</location>
        <topology evidence="2">Lipid-anchor</topology>
    </subcellularLocation>
</comment>
<reference evidence="11 12" key="1">
    <citation type="submission" date="2014-08" db="EMBL/GenBank/DDBJ databases">
        <title>Clostridium innocuum, an unnegligible vancomycin-resistant pathogen causing extra-intestinal infections.</title>
        <authorList>
            <person name="Feng Y."/>
            <person name="Chiu C.-H."/>
        </authorList>
    </citation>
    <scope>NUCLEOTIDE SEQUENCE [LARGE SCALE GENOMIC DNA]</scope>
    <source>
        <strain evidence="11 12">AN88</strain>
    </source>
</reference>
<comment type="similarity">
    <text evidence="3">Belongs to the PstS family.</text>
</comment>
<sequence>MMWAFSIVLLMLITIVALPIVSMSALMLAWATAHRYMSPVFMFTVIMVFVYLWSMLISKQRNQCWLKKKTQLVLILPVILGICILGGTFAYDAWQSRFEVMRSEVDLFEYEPFHSDKLAVLDKKSSYLMQEPLLRLDGATALYPVYASFVQAVYPREGYEDDSTDSVRCTTTPEAYENLLKGDTDLIFVAAPSDEQRELFEKEGKELIMVPLGMEAFVFFVNSENPVESLTTQQIQDIYSGNIINWRDVGGNDERIRAFQRPEGSGSQSALLRFMEGKKLMSPPQKDVASGMGDIVTETAEYENRENAIGYSFRYYTQGMVKNKGIRLLKVDGIEPSVENIRKDTYPISSPFYAVYVKGNTNKNLKPFLSWIQSKEGKELIEKTGYVAGS</sequence>
<dbReference type="GO" id="GO:0006817">
    <property type="term" value="P:phosphate ion transport"/>
    <property type="evidence" value="ECO:0007669"/>
    <property type="project" value="UniProtKB-KW"/>
</dbReference>
<keyword evidence="9" id="KW-0472">Membrane</keyword>
<feature type="transmembrane region" description="Helical" evidence="9">
    <location>
        <begin position="7"/>
        <end position="30"/>
    </location>
</feature>
<dbReference type="RefSeq" id="WP_044904500.1">
    <property type="nucleotide sequence ID" value="NZ_JQIF01000023.1"/>
</dbReference>
<evidence type="ECO:0000313" key="11">
    <source>
        <dbReference type="EMBL" id="KGJ53975.1"/>
    </source>
</evidence>
<dbReference type="CDD" id="cd13566">
    <property type="entry name" value="PBP2_phosphate"/>
    <property type="match status" value="1"/>
</dbReference>
<dbReference type="AlphaFoldDB" id="A0A099I8G2"/>
<evidence type="ECO:0000256" key="3">
    <source>
        <dbReference type="ARBA" id="ARBA00008725"/>
    </source>
</evidence>
<dbReference type="InterPro" id="IPR024370">
    <property type="entry name" value="PBP_domain"/>
</dbReference>
<evidence type="ECO:0000256" key="4">
    <source>
        <dbReference type="ARBA" id="ARBA00011529"/>
    </source>
</evidence>
<feature type="domain" description="PBP" evidence="10">
    <location>
        <begin position="134"/>
        <end position="376"/>
    </location>
</feature>
<evidence type="ECO:0000256" key="7">
    <source>
        <dbReference type="ARBA" id="ARBA00023139"/>
    </source>
</evidence>
<feature type="transmembrane region" description="Helical" evidence="9">
    <location>
        <begin position="73"/>
        <end position="94"/>
    </location>
</feature>
<dbReference type="SUPFAM" id="SSF53850">
    <property type="entry name" value="Periplasmic binding protein-like II"/>
    <property type="match status" value="1"/>
</dbReference>
<dbReference type="Gene3D" id="3.40.190.10">
    <property type="entry name" value="Periplasmic binding protein-like II"/>
    <property type="match status" value="2"/>
</dbReference>
<keyword evidence="5" id="KW-0813">Transport</keyword>
<dbReference type="InterPro" id="IPR050811">
    <property type="entry name" value="Phosphate_ABC_transporter"/>
</dbReference>
<keyword evidence="9" id="KW-1133">Transmembrane helix</keyword>
<evidence type="ECO:0000256" key="9">
    <source>
        <dbReference type="SAM" id="Phobius"/>
    </source>
</evidence>
<dbReference type="Proteomes" id="UP000030008">
    <property type="component" value="Unassembled WGS sequence"/>
</dbReference>
<keyword evidence="6" id="KW-0732">Signal</keyword>
<comment type="caution">
    <text evidence="11">The sequence shown here is derived from an EMBL/GenBank/DDBJ whole genome shotgun (WGS) entry which is preliminary data.</text>
</comment>
<keyword evidence="5" id="KW-0592">Phosphate transport</keyword>
<protein>
    <submittedName>
        <fullName evidence="11">Membrane protein</fullName>
    </submittedName>
</protein>
<evidence type="ECO:0000256" key="8">
    <source>
        <dbReference type="ARBA" id="ARBA00023288"/>
    </source>
</evidence>
<keyword evidence="8" id="KW-0449">Lipoprotein</keyword>
<keyword evidence="9" id="KW-0812">Transmembrane</keyword>
<evidence type="ECO:0000256" key="5">
    <source>
        <dbReference type="ARBA" id="ARBA00022592"/>
    </source>
</evidence>
<evidence type="ECO:0000259" key="10">
    <source>
        <dbReference type="Pfam" id="PF12849"/>
    </source>
</evidence>